<dbReference type="AlphaFoldDB" id="A0A218VU14"/>
<gene>
    <name evidence="1" type="ORF">CDL15_Pgr008221</name>
</gene>
<dbReference type="EMBL" id="MTKT01005898">
    <property type="protein sequence ID" value="OWM63678.1"/>
    <property type="molecule type" value="Genomic_DNA"/>
</dbReference>
<protein>
    <submittedName>
        <fullName evidence="1">Uncharacterized protein</fullName>
    </submittedName>
</protein>
<evidence type="ECO:0000313" key="1">
    <source>
        <dbReference type="EMBL" id="OWM63678.1"/>
    </source>
</evidence>
<comment type="caution">
    <text evidence="1">The sequence shown here is derived from an EMBL/GenBank/DDBJ whole genome shotgun (WGS) entry which is preliminary data.</text>
</comment>
<dbReference type="Proteomes" id="UP000197138">
    <property type="component" value="Unassembled WGS sequence"/>
</dbReference>
<accession>A0A218VU14</accession>
<evidence type="ECO:0000313" key="2">
    <source>
        <dbReference type="Proteomes" id="UP000197138"/>
    </source>
</evidence>
<name>A0A218VU14_PUNGR</name>
<sequence length="73" mass="8195">MVRRTQDSRAPWAQSPGCGMGIELRRGLKPSWRHPRARSCSARLYLVSRLEDRREGAQIPLKWKYGGDDGGGG</sequence>
<reference evidence="2" key="1">
    <citation type="journal article" date="2017" name="Plant J.">
        <title>The pomegranate (Punica granatum L.) genome and the genomics of punicalagin biosynthesis.</title>
        <authorList>
            <person name="Qin G."/>
            <person name="Xu C."/>
            <person name="Ming R."/>
            <person name="Tang H."/>
            <person name="Guyot R."/>
            <person name="Kramer E.M."/>
            <person name="Hu Y."/>
            <person name="Yi X."/>
            <person name="Qi Y."/>
            <person name="Xu X."/>
            <person name="Gao Z."/>
            <person name="Pan H."/>
            <person name="Jian J."/>
            <person name="Tian Y."/>
            <person name="Yue Z."/>
            <person name="Xu Y."/>
        </authorList>
    </citation>
    <scope>NUCLEOTIDE SEQUENCE [LARGE SCALE GENOMIC DNA]</scope>
    <source>
        <strain evidence="2">cv. Dabenzi</strain>
    </source>
</reference>
<organism evidence="1 2">
    <name type="scientific">Punica granatum</name>
    <name type="common">Pomegranate</name>
    <dbReference type="NCBI Taxonomy" id="22663"/>
    <lineage>
        <taxon>Eukaryota</taxon>
        <taxon>Viridiplantae</taxon>
        <taxon>Streptophyta</taxon>
        <taxon>Embryophyta</taxon>
        <taxon>Tracheophyta</taxon>
        <taxon>Spermatophyta</taxon>
        <taxon>Magnoliopsida</taxon>
        <taxon>eudicotyledons</taxon>
        <taxon>Gunneridae</taxon>
        <taxon>Pentapetalae</taxon>
        <taxon>rosids</taxon>
        <taxon>malvids</taxon>
        <taxon>Myrtales</taxon>
        <taxon>Lythraceae</taxon>
        <taxon>Punica</taxon>
    </lineage>
</organism>
<proteinExistence type="predicted"/>